<proteinExistence type="predicted"/>
<evidence type="ECO:0000259" key="9">
    <source>
        <dbReference type="PROSITE" id="PS51379"/>
    </source>
</evidence>
<dbReference type="PANTHER" id="PTHR30002">
    <property type="entry name" value="EPOXYQUEUOSINE REDUCTASE"/>
    <property type="match status" value="1"/>
</dbReference>
<dbReference type="EC" id="1.1.-.-" evidence="10"/>
<dbReference type="Gene3D" id="3.30.70.20">
    <property type="match status" value="1"/>
</dbReference>
<dbReference type="GO" id="GO:0052693">
    <property type="term" value="F:epoxyqueuosine reductase activity"/>
    <property type="evidence" value="ECO:0007669"/>
    <property type="project" value="TreeGrafter"/>
</dbReference>
<evidence type="ECO:0000256" key="2">
    <source>
        <dbReference type="ARBA" id="ARBA00022490"/>
    </source>
</evidence>
<dbReference type="PROSITE" id="PS51379">
    <property type="entry name" value="4FE4S_FER_2"/>
    <property type="match status" value="1"/>
</dbReference>
<dbReference type="Proteomes" id="UP000315003">
    <property type="component" value="Chromosome"/>
</dbReference>
<reference evidence="10 11" key="1">
    <citation type="submission" date="2019-02" db="EMBL/GenBank/DDBJ databases">
        <title>Deep-cultivation of Planctomycetes and their phenomic and genomic characterization uncovers novel biology.</title>
        <authorList>
            <person name="Wiegand S."/>
            <person name="Jogler M."/>
            <person name="Boedeker C."/>
            <person name="Pinto D."/>
            <person name="Vollmers J."/>
            <person name="Rivas-Marin E."/>
            <person name="Kohn T."/>
            <person name="Peeters S.H."/>
            <person name="Heuer A."/>
            <person name="Rast P."/>
            <person name="Oberbeckmann S."/>
            <person name="Bunk B."/>
            <person name="Jeske O."/>
            <person name="Meyerdierks A."/>
            <person name="Storesund J.E."/>
            <person name="Kallscheuer N."/>
            <person name="Luecker S."/>
            <person name="Lage O.M."/>
            <person name="Pohl T."/>
            <person name="Merkel B.J."/>
            <person name="Hornburger P."/>
            <person name="Mueller R.-W."/>
            <person name="Bruemmer F."/>
            <person name="Labrenz M."/>
            <person name="Spormann A.M."/>
            <person name="Op den Camp H."/>
            <person name="Overmann J."/>
            <person name="Amann R."/>
            <person name="Jetten M.S.M."/>
            <person name="Mascher T."/>
            <person name="Medema M.H."/>
            <person name="Devos D.P."/>
            <person name="Kaster A.-K."/>
            <person name="Ovreas L."/>
            <person name="Rohde M."/>
            <person name="Galperin M.Y."/>
            <person name="Jogler C."/>
        </authorList>
    </citation>
    <scope>NUCLEOTIDE SEQUENCE [LARGE SCALE GENOMIC DNA]</scope>
    <source>
        <strain evidence="10 11">SV_7m_r</strain>
    </source>
</reference>
<dbReference type="NCBIfam" id="TIGR00276">
    <property type="entry name" value="tRNA epoxyqueuosine(34) reductase QueG"/>
    <property type="match status" value="1"/>
</dbReference>
<name>A0A517SXM1_9BACT</name>
<evidence type="ECO:0000313" key="10">
    <source>
        <dbReference type="EMBL" id="QDT60771.1"/>
    </source>
</evidence>
<dbReference type="Pfam" id="PF13484">
    <property type="entry name" value="Fer4_16"/>
    <property type="match status" value="1"/>
</dbReference>
<dbReference type="PANTHER" id="PTHR30002:SF4">
    <property type="entry name" value="EPOXYQUEUOSINE REDUCTASE"/>
    <property type="match status" value="1"/>
</dbReference>
<protein>
    <submittedName>
        <fullName evidence="10">Epoxyqueuosine reductase</fullName>
        <ecNumber evidence="10">1.1.-.-</ecNumber>
    </submittedName>
</protein>
<dbReference type="SUPFAM" id="SSF46548">
    <property type="entry name" value="alpha-helical ferredoxin"/>
    <property type="match status" value="1"/>
</dbReference>
<evidence type="ECO:0000256" key="6">
    <source>
        <dbReference type="ARBA" id="ARBA00023002"/>
    </source>
</evidence>
<evidence type="ECO:0000256" key="4">
    <source>
        <dbReference type="ARBA" id="ARBA00022723"/>
    </source>
</evidence>
<dbReference type="OrthoDB" id="9784571at2"/>
<dbReference type="InterPro" id="IPR004453">
    <property type="entry name" value="QueG"/>
</dbReference>
<dbReference type="GO" id="GO:0051539">
    <property type="term" value="F:4 iron, 4 sulfur cluster binding"/>
    <property type="evidence" value="ECO:0007669"/>
    <property type="project" value="UniProtKB-KW"/>
</dbReference>
<dbReference type="RefSeq" id="WP_145273958.1">
    <property type="nucleotide sequence ID" value="NZ_CP036272.1"/>
</dbReference>
<keyword evidence="4" id="KW-0479">Metal-binding</keyword>
<dbReference type="InterPro" id="IPR013542">
    <property type="entry name" value="QueG_DUF1730"/>
</dbReference>
<dbReference type="PROSITE" id="PS00198">
    <property type="entry name" value="4FE4S_FER_1"/>
    <property type="match status" value="1"/>
</dbReference>
<evidence type="ECO:0000256" key="5">
    <source>
        <dbReference type="ARBA" id="ARBA00022785"/>
    </source>
</evidence>
<keyword evidence="1" id="KW-0004">4Fe-4S</keyword>
<dbReference type="AlphaFoldDB" id="A0A517SXM1"/>
<keyword evidence="8" id="KW-0411">Iron-sulfur</keyword>
<accession>A0A517SXM1</accession>
<dbReference type="GO" id="GO:0046872">
    <property type="term" value="F:metal ion binding"/>
    <property type="evidence" value="ECO:0007669"/>
    <property type="project" value="UniProtKB-KW"/>
</dbReference>
<evidence type="ECO:0000256" key="1">
    <source>
        <dbReference type="ARBA" id="ARBA00022485"/>
    </source>
</evidence>
<organism evidence="10 11">
    <name type="scientific">Stieleria bergensis</name>
    <dbReference type="NCBI Taxonomy" id="2528025"/>
    <lineage>
        <taxon>Bacteria</taxon>
        <taxon>Pseudomonadati</taxon>
        <taxon>Planctomycetota</taxon>
        <taxon>Planctomycetia</taxon>
        <taxon>Pirellulales</taxon>
        <taxon>Pirellulaceae</taxon>
        <taxon>Stieleria</taxon>
    </lineage>
</organism>
<evidence type="ECO:0000256" key="8">
    <source>
        <dbReference type="ARBA" id="ARBA00023014"/>
    </source>
</evidence>
<sequence length="357" mass="39481">MTVLETDSSHEDAPTWLASVKAQATELGLVNLGITPAVQATGFAPLTEWIESGYAASMDYFANRLDAYRHPQGVMPGVQSIMVFAWPYPTNASQETAPGNGKVARYAWSGVDYHDSIHRMLKTLARTMKQSAPELRSRGCVDTAPLLERELGQAAGLGWTGKNTLLLNRNLGSYFFLCCLMVDCELPYDDAFESSHCGTCTACLDHCPTDAFVEPGLMDAGKCISYLTIEHRGSIDHDLRPGIGNWVFGCDVCQEVCPWNRKPAKQPRQSRQHYPLHELDLLGLFSLDEDSFRAKYRKSPFWRTRLQGMQRNAAIVLGNQKAKHALPVLTQAAKSDDAVVAEACQWAINQINSPPTD</sequence>
<keyword evidence="3" id="KW-0819">tRNA processing</keyword>
<keyword evidence="7" id="KW-0408">Iron</keyword>
<dbReference type="InterPro" id="IPR011989">
    <property type="entry name" value="ARM-like"/>
</dbReference>
<feature type="domain" description="4Fe-4S ferredoxin-type" evidence="9">
    <location>
        <begin position="188"/>
        <end position="217"/>
    </location>
</feature>
<dbReference type="FunFam" id="3.30.70.20:FF:000037">
    <property type="entry name" value="Epoxyqueuosine reductase"/>
    <property type="match status" value="1"/>
</dbReference>
<evidence type="ECO:0000256" key="3">
    <source>
        <dbReference type="ARBA" id="ARBA00022694"/>
    </source>
</evidence>
<gene>
    <name evidence="10" type="primary">queG</name>
    <name evidence="10" type="ORF">SV7mr_32970</name>
</gene>
<evidence type="ECO:0000313" key="11">
    <source>
        <dbReference type="Proteomes" id="UP000315003"/>
    </source>
</evidence>
<keyword evidence="11" id="KW-1185">Reference proteome</keyword>
<dbReference type="InterPro" id="IPR017900">
    <property type="entry name" value="4Fe4S_Fe_S_CS"/>
</dbReference>
<keyword evidence="5" id="KW-0671">Queuosine biosynthesis</keyword>
<dbReference type="Gene3D" id="1.25.10.10">
    <property type="entry name" value="Leucine-rich Repeat Variant"/>
    <property type="match status" value="1"/>
</dbReference>
<dbReference type="Pfam" id="PF08331">
    <property type="entry name" value="QueG_DUF1730"/>
    <property type="match status" value="1"/>
</dbReference>
<evidence type="ECO:0000256" key="7">
    <source>
        <dbReference type="ARBA" id="ARBA00023004"/>
    </source>
</evidence>
<dbReference type="EMBL" id="CP036272">
    <property type="protein sequence ID" value="QDT60771.1"/>
    <property type="molecule type" value="Genomic_DNA"/>
</dbReference>
<keyword evidence="2" id="KW-0963">Cytoplasm</keyword>
<keyword evidence="6 10" id="KW-0560">Oxidoreductase</keyword>
<dbReference type="InterPro" id="IPR017896">
    <property type="entry name" value="4Fe4S_Fe-S-bd"/>
</dbReference>
<dbReference type="GO" id="GO:0008616">
    <property type="term" value="P:tRNA queuosine(34) biosynthetic process"/>
    <property type="evidence" value="ECO:0007669"/>
    <property type="project" value="UniProtKB-KW"/>
</dbReference>